<evidence type="ECO:0000313" key="2">
    <source>
        <dbReference type="Proteomes" id="UP000266089"/>
    </source>
</evidence>
<dbReference type="OrthoDB" id="28075at2"/>
<name>A0A399E694_9DEIN</name>
<gene>
    <name evidence="1" type="ORF">Mcate_00536</name>
</gene>
<organism evidence="1 2">
    <name type="scientific">Meiothermus taiwanensis</name>
    <dbReference type="NCBI Taxonomy" id="172827"/>
    <lineage>
        <taxon>Bacteria</taxon>
        <taxon>Thermotogati</taxon>
        <taxon>Deinococcota</taxon>
        <taxon>Deinococci</taxon>
        <taxon>Thermales</taxon>
        <taxon>Thermaceae</taxon>
        <taxon>Meiothermus</taxon>
    </lineage>
</organism>
<dbReference type="AlphaFoldDB" id="A0A399E694"/>
<proteinExistence type="predicted"/>
<sequence length="90" mass="10478">MDSVARLEMALAIALERVYRDVGEYQEEAVVDYLDSHEIGEFYEANRYLAWKDVKRLVNELELLEQAAGIRHVKVVGHEERLARYRGRGV</sequence>
<evidence type="ECO:0000313" key="1">
    <source>
        <dbReference type="EMBL" id="RIH79023.1"/>
    </source>
</evidence>
<dbReference type="Proteomes" id="UP000266089">
    <property type="component" value="Unassembled WGS sequence"/>
</dbReference>
<accession>A0A399E694</accession>
<comment type="caution">
    <text evidence="1">The sequence shown here is derived from an EMBL/GenBank/DDBJ whole genome shotgun (WGS) entry which is preliminary data.</text>
</comment>
<dbReference type="EMBL" id="QWKX01000009">
    <property type="protein sequence ID" value="RIH79023.1"/>
    <property type="molecule type" value="Genomic_DNA"/>
</dbReference>
<reference evidence="1 2" key="1">
    <citation type="submission" date="2018-08" db="EMBL/GenBank/DDBJ databases">
        <title>Meiothermus cateniformans JCM 15151 genome sequencing project.</title>
        <authorList>
            <person name="Da Costa M.S."/>
            <person name="Albuquerque L."/>
            <person name="Raposo P."/>
            <person name="Froufe H.J.C."/>
            <person name="Barroso C.S."/>
            <person name="Egas C."/>
        </authorList>
    </citation>
    <scope>NUCLEOTIDE SEQUENCE [LARGE SCALE GENOMIC DNA]</scope>
    <source>
        <strain evidence="1 2">JCM 15151</strain>
    </source>
</reference>
<protein>
    <submittedName>
        <fullName evidence="1">Uncharacterized protein</fullName>
    </submittedName>
</protein>
<dbReference type="RefSeq" id="WP_013013692.1">
    <property type="nucleotide sequence ID" value="NZ_JBHSXZ010000028.1"/>
</dbReference>